<gene>
    <name evidence="7" type="ORF">HAND00432_LOCUS10595</name>
</gene>
<name>A0A6U2ECJ2_HEMAN</name>
<feature type="transmembrane region" description="Helical" evidence="6">
    <location>
        <begin position="157"/>
        <end position="179"/>
    </location>
</feature>
<evidence type="ECO:0000256" key="3">
    <source>
        <dbReference type="ARBA" id="ARBA00022692"/>
    </source>
</evidence>
<comment type="subcellular location">
    <subcellularLocation>
        <location evidence="1">Membrane</location>
        <topology evidence="1">Multi-pass membrane protein</topology>
    </subcellularLocation>
</comment>
<feature type="transmembrane region" description="Helical" evidence="6">
    <location>
        <begin position="83"/>
        <end position="102"/>
    </location>
</feature>
<accession>A0A6U2ECJ2</accession>
<dbReference type="EMBL" id="HBFX01017507">
    <property type="protein sequence ID" value="CAD8956057.1"/>
    <property type="molecule type" value="Transcribed_RNA"/>
</dbReference>
<comment type="similarity">
    <text evidence="2">Belongs to the UPF0220 family.</text>
</comment>
<evidence type="ECO:0000256" key="1">
    <source>
        <dbReference type="ARBA" id="ARBA00004141"/>
    </source>
</evidence>
<sequence length="197" mass="21540">MSTEFEGGRKLFAMISGIIFGIGLLTFLDAIAFNNYCLGGLKVGEDPCQWGYAPNSTAPLPPNTTPPPMNQFHGWQALDGRRGLIFVPFFLALISLFMVNAVDLNDLKIDPDWVVGGSPGMIRLWMFVGAACGFSGLCMSIWVHVTEFSQQPNTKDGPGIANMLCVLMFTISSLGMWLARSYGLPNGWGDQMMETML</sequence>
<feature type="transmembrane region" description="Helical" evidence="6">
    <location>
        <begin position="122"/>
        <end position="145"/>
    </location>
</feature>
<evidence type="ECO:0000256" key="6">
    <source>
        <dbReference type="SAM" id="Phobius"/>
    </source>
</evidence>
<dbReference type="InterPro" id="IPR007919">
    <property type="entry name" value="UPF0220"/>
</dbReference>
<keyword evidence="3 6" id="KW-0812">Transmembrane</keyword>
<keyword evidence="5 6" id="KW-0472">Membrane</keyword>
<keyword evidence="4 6" id="KW-1133">Transmembrane helix</keyword>
<dbReference type="GO" id="GO:0016020">
    <property type="term" value="C:membrane"/>
    <property type="evidence" value="ECO:0007669"/>
    <property type="project" value="UniProtKB-SubCell"/>
</dbReference>
<evidence type="ECO:0000256" key="2">
    <source>
        <dbReference type="ARBA" id="ARBA00005335"/>
    </source>
</evidence>
<evidence type="ECO:0000256" key="4">
    <source>
        <dbReference type="ARBA" id="ARBA00022989"/>
    </source>
</evidence>
<dbReference type="PANTHER" id="PTHR13180">
    <property type="entry name" value="SMALL MEMBRANE PROTEIN-RELATED"/>
    <property type="match status" value="1"/>
</dbReference>
<protein>
    <submittedName>
        <fullName evidence="7">Uncharacterized protein</fullName>
    </submittedName>
</protein>
<organism evidence="7">
    <name type="scientific">Hemiselmis andersenii</name>
    <name type="common">Cryptophyte alga</name>
    <dbReference type="NCBI Taxonomy" id="464988"/>
    <lineage>
        <taxon>Eukaryota</taxon>
        <taxon>Cryptophyceae</taxon>
        <taxon>Cryptomonadales</taxon>
        <taxon>Hemiselmidaceae</taxon>
        <taxon>Hemiselmis</taxon>
    </lineage>
</organism>
<proteinExistence type="inferred from homology"/>
<evidence type="ECO:0000313" key="7">
    <source>
        <dbReference type="EMBL" id="CAD8956057.1"/>
    </source>
</evidence>
<feature type="transmembrane region" description="Helical" evidence="6">
    <location>
        <begin position="12"/>
        <end position="33"/>
    </location>
</feature>
<evidence type="ECO:0000256" key="5">
    <source>
        <dbReference type="ARBA" id="ARBA00023136"/>
    </source>
</evidence>
<dbReference type="Pfam" id="PF05255">
    <property type="entry name" value="UPF0220"/>
    <property type="match status" value="1"/>
</dbReference>
<reference evidence="7" key="1">
    <citation type="submission" date="2021-01" db="EMBL/GenBank/DDBJ databases">
        <authorList>
            <person name="Corre E."/>
            <person name="Pelletier E."/>
            <person name="Niang G."/>
            <person name="Scheremetjew M."/>
            <person name="Finn R."/>
            <person name="Kale V."/>
            <person name="Holt S."/>
            <person name="Cochrane G."/>
            <person name="Meng A."/>
            <person name="Brown T."/>
            <person name="Cohen L."/>
        </authorList>
    </citation>
    <scope>NUCLEOTIDE SEQUENCE</scope>
    <source>
        <strain evidence="7">CCMP644</strain>
    </source>
</reference>
<dbReference type="AlphaFoldDB" id="A0A6U2ECJ2"/>